<keyword evidence="2" id="KW-1185">Reference proteome</keyword>
<accession>A0ABY5AVE5</accession>
<evidence type="ECO:0000313" key="2">
    <source>
        <dbReference type="Proteomes" id="UP001056708"/>
    </source>
</evidence>
<dbReference type="RefSeq" id="WP_159788056.1">
    <property type="nucleotide sequence ID" value="NZ_CP098611.1"/>
</dbReference>
<dbReference type="EMBL" id="CP098611">
    <property type="protein sequence ID" value="USR92706.1"/>
    <property type="molecule type" value="Genomic_DNA"/>
</dbReference>
<proteinExistence type="predicted"/>
<organism evidence="1 2">
    <name type="scientific">Phormidium yuhuli AB48</name>
    <dbReference type="NCBI Taxonomy" id="2940671"/>
    <lineage>
        <taxon>Bacteria</taxon>
        <taxon>Bacillati</taxon>
        <taxon>Cyanobacteriota</taxon>
        <taxon>Cyanophyceae</taxon>
        <taxon>Oscillatoriophycideae</taxon>
        <taxon>Oscillatoriales</taxon>
        <taxon>Oscillatoriaceae</taxon>
        <taxon>Phormidium</taxon>
        <taxon>Phormidium yuhuli</taxon>
    </lineage>
</organism>
<sequence length="67" mass="7800">MMTTQTFSQPIPLDEMFARVWNLGHLTRAERQTLKSVVLSNSLSSEDEDVLNRIFHAVRRGWLKILD</sequence>
<dbReference type="Proteomes" id="UP001056708">
    <property type="component" value="Chromosome"/>
</dbReference>
<evidence type="ECO:0000313" key="1">
    <source>
        <dbReference type="EMBL" id="USR92706.1"/>
    </source>
</evidence>
<name>A0ABY5AVE5_9CYAN</name>
<protein>
    <submittedName>
        <fullName evidence="1">Uncharacterized protein</fullName>
    </submittedName>
</protein>
<reference evidence="1" key="1">
    <citation type="submission" date="2022-06" db="EMBL/GenBank/DDBJ databases">
        <title>Genome sequence of Phormidium yuhuli AB48 isolated from an industrial photobioreactor environment.</title>
        <authorList>
            <person name="Qiu Y."/>
            <person name="Noonan A.J.C."/>
            <person name="Dofher K."/>
            <person name="Koch M."/>
            <person name="Kieft B."/>
            <person name="Lin X."/>
            <person name="Ziels R.M."/>
            <person name="Hallam S.J."/>
        </authorList>
    </citation>
    <scope>NUCLEOTIDE SEQUENCE</scope>
    <source>
        <strain evidence="1">AB48</strain>
    </source>
</reference>
<gene>
    <name evidence="1" type="ORF">NEA10_08335</name>
</gene>